<organism evidence="1 2">
    <name type="scientific">Magnetovibrio blakemorei</name>
    <dbReference type="NCBI Taxonomy" id="28181"/>
    <lineage>
        <taxon>Bacteria</taxon>
        <taxon>Pseudomonadati</taxon>
        <taxon>Pseudomonadota</taxon>
        <taxon>Alphaproteobacteria</taxon>
        <taxon>Rhodospirillales</taxon>
        <taxon>Magnetovibrionaceae</taxon>
        <taxon>Magnetovibrio</taxon>
    </lineage>
</organism>
<dbReference type="AlphaFoldDB" id="A0A1E5Q518"/>
<dbReference type="InterPro" id="IPR021333">
    <property type="entry name" value="DUF2946"/>
</dbReference>
<protein>
    <recommendedName>
        <fullName evidence="3">DUF2946 domain-containing protein</fullName>
    </recommendedName>
</protein>
<name>A0A1E5Q518_9PROT</name>
<accession>A0A1E5Q518</accession>
<evidence type="ECO:0000313" key="2">
    <source>
        <dbReference type="Proteomes" id="UP000095347"/>
    </source>
</evidence>
<comment type="caution">
    <text evidence="1">The sequence shown here is derived from an EMBL/GenBank/DDBJ whole genome shotgun (WGS) entry which is preliminary data.</text>
</comment>
<evidence type="ECO:0000313" key="1">
    <source>
        <dbReference type="EMBL" id="OEJ65102.1"/>
    </source>
</evidence>
<evidence type="ECO:0008006" key="3">
    <source>
        <dbReference type="Google" id="ProtNLM"/>
    </source>
</evidence>
<reference evidence="2" key="1">
    <citation type="submission" date="2016-07" db="EMBL/GenBank/DDBJ databases">
        <authorList>
            <person name="Florea S."/>
            <person name="Webb J.S."/>
            <person name="Jaromczyk J."/>
            <person name="Schardl C.L."/>
        </authorList>
    </citation>
    <scope>NUCLEOTIDE SEQUENCE [LARGE SCALE GENOMIC DNA]</scope>
    <source>
        <strain evidence="2">MV-1</strain>
    </source>
</reference>
<dbReference type="EMBL" id="MCGG01000055">
    <property type="protein sequence ID" value="OEJ65102.1"/>
    <property type="molecule type" value="Genomic_DNA"/>
</dbReference>
<proteinExistence type="predicted"/>
<dbReference type="Proteomes" id="UP000095347">
    <property type="component" value="Unassembled WGS sequence"/>
</dbReference>
<sequence>MADHESMKRMNLIRVQFSRAIRYMRNTLQISHRGAAQMALFAMLFQAMVPLSVAIPLPADSDLHDGRSASNFYLVICTAFGAQSQADVSGEPLDKVPSDVMPWDCPVCQVQTIAQGLVPPSPQVTFIPSFLPRGCPLPDARDQRTALWSAAPGQARAPPLA</sequence>
<dbReference type="STRING" id="28181.BEN30_15575"/>
<gene>
    <name evidence="1" type="ORF">BEN30_15575</name>
</gene>
<keyword evidence="2" id="KW-1185">Reference proteome</keyword>
<dbReference type="Pfam" id="PF11162">
    <property type="entry name" value="DUF2946"/>
    <property type="match status" value="1"/>
</dbReference>